<reference evidence="1" key="1">
    <citation type="journal article" date="2022" name="Plant J.">
        <title>Strategies of tolerance reflected in two North American maple genomes.</title>
        <authorList>
            <person name="McEvoy S.L."/>
            <person name="Sezen U.U."/>
            <person name="Trouern-Trend A."/>
            <person name="McMahon S.M."/>
            <person name="Schaberg P.G."/>
            <person name="Yang J."/>
            <person name="Wegrzyn J.L."/>
            <person name="Swenson N.G."/>
        </authorList>
    </citation>
    <scope>NUCLEOTIDE SEQUENCE</scope>
    <source>
        <strain evidence="1">91603</strain>
    </source>
</reference>
<proteinExistence type="predicted"/>
<sequence>MARRTPMPWHGLKIPNLATHLKGLTFVSNTCYEYKNLWHVLCAMTPFVSWSIKNGCLMLDRWVLFYQGELRDRMRSWLHQHMEKKFGGEVEIEGPYCFERAVVMRHNLRRRLYTATYVATDSYMIFDLVVAISRAATCWWRHLDLVSSIIVTVAKTMTLKERHLDLVSPSEVAVGKPATTKSIDI</sequence>
<accession>A0AAD5IC07</accession>
<keyword evidence="2" id="KW-1185">Reference proteome</keyword>
<dbReference type="AlphaFoldDB" id="A0AAD5IC07"/>
<protein>
    <submittedName>
        <fullName evidence="1">Uncharacterized protein</fullName>
    </submittedName>
</protein>
<organism evidence="1 2">
    <name type="scientific">Acer negundo</name>
    <name type="common">Box elder</name>
    <dbReference type="NCBI Taxonomy" id="4023"/>
    <lineage>
        <taxon>Eukaryota</taxon>
        <taxon>Viridiplantae</taxon>
        <taxon>Streptophyta</taxon>
        <taxon>Embryophyta</taxon>
        <taxon>Tracheophyta</taxon>
        <taxon>Spermatophyta</taxon>
        <taxon>Magnoliopsida</taxon>
        <taxon>eudicotyledons</taxon>
        <taxon>Gunneridae</taxon>
        <taxon>Pentapetalae</taxon>
        <taxon>rosids</taxon>
        <taxon>malvids</taxon>
        <taxon>Sapindales</taxon>
        <taxon>Sapindaceae</taxon>
        <taxon>Hippocastanoideae</taxon>
        <taxon>Acereae</taxon>
        <taxon>Acer</taxon>
    </lineage>
</organism>
<evidence type="ECO:0000313" key="1">
    <source>
        <dbReference type="EMBL" id="KAI9157662.1"/>
    </source>
</evidence>
<dbReference type="Proteomes" id="UP001064489">
    <property type="component" value="Chromosome 12"/>
</dbReference>
<name>A0AAD5IC07_ACENE</name>
<reference evidence="1" key="2">
    <citation type="submission" date="2023-02" db="EMBL/GenBank/DDBJ databases">
        <authorList>
            <person name="Swenson N.G."/>
            <person name="Wegrzyn J.L."/>
            <person name="Mcevoy S.L."/>
        </authorList>
    </citation>
    <scope>NUCLEOTIDE SEQUENCE</scope>
    <source>
        <strain evidence="1">91603</strain>
        <tissue evidence="1">Leaf</tissue>
    </source>
</reference>
<comment type="caution">
    <text evidence="1">The sequence shown here is derived from an EMBL/GenBank/DDBJ whole genome shotgun (WGS) entry which is preliminary data.</text>
</comment>
<dbReference type="EMBL" id="JAJSOW010000107">
    <property type="protein sequence ID" value="KAI9157662.1"/>
    <property type="molecule type" value="Genomic_DNA"/>
</dbReference>
<evidence type="ECO:0000313" key="2">
    <source>
        <dbReference type="Proteomes" id="UP001064489"/>
    </source>
</evidence>
<gene>
    <name evidence="1" type="ORF">LWI28_025914</name>
</gene>